<dbReference type="SUPFAM" id="SSF47781">
    <property type="entry name" value="RuvA domain 2-like"/>
    <property type="match status" value="1"/>
</dbReference>
<accession>A0A094SIB0</accession>
<dbReference type="GO" id="GO:0009379">
    <property type="term" value="C:Holliday junction helicase complex"/>
    <property type="evidence" value="ECO:0007669"/>
    <property type="project" value="InterPro"/>
</dbReference>
<dbReference type="GO" id="GO:0006310">
    <property type="term" value="P:DNA recombination"/>
    <property type="evidence" value="ECO:0007669"/>
    <property type="project" value="InterPro"/>
</dbReference>
<evidence type="ECO:0000259" key="5">
    <source>
        <dbReference type="SMART" id="SM00278"/>
    </source>
</evidence>
<sequence>MIASVSGVVKATTLNSAVIEVGGVGIQVSLPARFAAALVVGTHADIFTTLVVREDSLTLFGFDRSNSRDFFELLQSVSGIGPKVAQSALSIYEPEELASAIASENSAALERIPGLGKKGAQRTVLELKDKVSDLARNQSAGSTSKSHWRTQLQSALIGLGFTARDAEATIDSVASDLGAKVDETDISELLKLALQNRGRG</sequence>
<evidence type="ECO:0000313" key="6">
    <source>
        <dbReference type="EMBL" id="KGA18143.1"/>
    </source>
</evidence>
<evidence type="ECO:0000256" key="1">
    <source>
        <dbReference type="ARBA" id="ARBA00022490"/>
    </source>
</evidence>
<dbReference type="Gene3D" id="1.10.150.20">
    <property type="entry name" value="5' to 3' exonuclease, C-terminal subdomain"/>
    <property type="match status" value="1"/>
</dbReference>
<dbReference type="NCBIfam" id="TIGR00084">
    <property type="entry name" value="ruvA"/>
    <property type="match status" value="1"/>
</dbReference>
<feature type="domain" description="Helix-hairpin-helix DNA-binding motif class 1" evidence="5">
    <location>
        <begin position="107"/>
        <end position="126"/>
    </location>
</feature>
<protein>
    <recommendedName>
        <fullName evidence="5">Helix-hairpin-helix DNA-binding motif class 1 domain-containing protein</fullName>
    </recommendedName>
</protein>
<dbReference type="InterPro" id="IPR012340">
    <property type="entry name" value="NA-bd_OB-fold"/>
</dbReference>
<dbReference type="InterPro" id="IPR011114">
    <property type="entry name" value="RuvA_C"/>
</dbReference>
<dbReference type="HAMAP" id="MF_00031">
    <property type="entry name" value="DNA_HJ_migration_RuvA"/>
    <property type="match status" value="1"/>
</dbReference>
<dbReference type="GO" id="GO:0005524">
    <property type="term" value="F:ATP binding"/>
    <property type="evidence" value="ECO:0007669"/>
    <property type="project" value="InterPro"/>
</dbReference>
<dbReference type="Gene3D" id="1.10.8.10">
    <property type="entry name" value="DNA helicase RuvA subunit, C-terminal domain"/>
    <property type="match status" value="1"/>
</dbReference>
<dbReference type="InterPro" id="IPR013849">
    <property type="entry name" value="DNA_helicase_Holl-junc_RuvA_I"/>
</dbReference>
<organism evidence="6">
    <name type="scientific">freshwater metagenome</name>
    <dbReference type="NCBI Taxonomy" id="449393"/>
    <lineage>
        <taxon>unclassified sequences</taxon>
        <taxon>metagenomes</taxon>
        <taxon>ecological metagenomes</taxon>
    </lineage>
</organism>
<comment type="caution">
    <text evidence="6">The sequence shown here is derived from an EMBL/GenBank/DDBJ whole genome shotgun (WGS) entry which is preliminary data.</text>
</comment>
<dbReference type="CDD" id="cd14332">
    <property type="entry name" value="UBA_RuvA_C"/>
    <property type="match status" value="1"/>
</dbReference>
<keyword evidence="2" id="KW-0227">DNA damage</keyword>
<dbReference type="Gene3D" id="2.40.50.140">
    <property type="entry name" value="Nucleic acid-binding proteins"/>
    <property type="match status" value="1"/>
</dbReference>
<dbReference type="SUPFAM" id="SSF46929">
    <property type="entry name" value="DNA helicase RuvA subunit, C-terminal domain"/>
    <property type="match status" value="1"/>
</dbReference>
<evidence type="ECO:0000256" key="3">
    <source>
        <dbReference type="ARBA" id="ARBA00023125"/>
    </source>
</evidence>
<evidence type="ECO:0000256" key="4">
    <source>
        <dbReference type="ARBA" id="ARBA00023204"/>
    </source>
</evidence>
<dbReference type="SMART" id="SM00278">
    <property type="entry name" value="HhH1"/>
    <property type="match status" value="2"/>
</dbReference>
<dbReference type="InterPro" id="IPR010994">
    <property type="entry name" value="RuvA_2-like"/>
</dbReference>
<keyword evidence="4" id="KW-0234">DNA repair</keyword>
<name>A0A094SIB0_9ZZZZ</name>
<dbReference type="Pfam" id="PF14520">
    <property type="entry name" value="HHH_5"/>
    <property type="match status" value="1"/>
</dbReference>
<dbReference type="GO" id="GO:0006281">
    <property type="term" value="P:DNA repair"/>
    <property type="evidence" value="ECO:0007669"/>
    <property type="project" value="UniProtKB-KW"/>
</dbReference>
<keyword evidence="3" id="KW-0238">DNA-binding</keyword>
<dbReference type="InterPro" id="IPR000085">
    <property type="entry name" value="RuvA"/>
</dbReference>
<dbReference type="InterPro" id="IPR003583">
    <property type="entry name" value="Hlx-hairpin-Hlx_DNA-bd_motif"/>
</dbReference>
<reference evidence="6" key="1">
    <citation type="submission" date="2014-06" db="EMBL/GenBank/DDBJ databases">
        <title>Key roles for freshwater Actinobacteria revealed by deep metagenomic sequencing.</title>
        <authorList>
            <person name="Ghai R."/>
            <person name="Mizuno C.M."/>
            <person name="Picazo A."/>
            <person name="Camacho A."/>
            <person name="Rodriguez-Valera F."/>
        </authorList>
    </citation>
    <scope>NUCLEOTIDE SEQUENCE</scope>
</reference>
<dbReference type="AlphaFoldDB" id="A0A094SIB0"/>
<dbReference type="EMBL" id="JNSL01000048">
    <property type="protein sequence ID" value="KGA18143.1"/>
    <property type="molecule type" value="Genomic_DNA"/>
</dbReference>
<dbReference type="GO" id="GO:0009378">
    <property type="term" value="F:four-way junction helicase activity"/>
    <property type="evidence" value="ECO:0007669"/>
    <property type="project" value="InterPro"/>
</dbReference>
<dbReference type="SUPFAM" id="SSF50249">
    <property type="entry name" value="Nucleic acid-binding proteins"/>
    <property type="match status" value="1"/>
</dbReference>
<dbReference type="GO" id="GO:0003677">
    <property type="term" value="F:DNA binding"/>
    <property type="evidence" value="ECO:0007669"/>
    <property type="project" value="UniProtKB-KW"/>
</dbReference>
<keyword evidence="1" id="KW-0963">Cytoplasm</keyword>
<dbReference type="InterPro" id="IPR036267">
    <property type="entry name" value="RuvA_C_sf"/>
</dbReference>
<gene>
    <name evidence="6" type="ORF">GM51_8995</name>
</gene>
<dbReference type="Pfam" id="PF01330">
    <property type="entry name" value="RuvA_N"/>
    <property type="match status" value="1"/>
</dbReference>
<evidence type="ECO:0000256" key="2">
    <source>
        <dbReference type="ARBA" id="ARBA00022763"/>
    </source>
</evidence>
<feature type="domain" description="Helix-hairpin-helix DNA-binding motif class 1" evidence="5">
    <location>
        <begin position="72"/>
        <end position="91"/>
    </location>
</feature>
<proteinExistence type="inferred from homology"/>
<dbReference type="Pfam" id="PF07499">
    <property type="entry name" value="RuvA_C"/>
    <property type="match status" value="1"/>
</dbReference>